<dbReference type="SMART" id="SM00342">
    <property type="entry name" value="HTH_ARAC"/>
    <property type="match status" value="1"/>
</dbReference>
<dbReference type="EMBL" id="FMJD01000008">
    <property type="protein sequence ID" value="SCM77528.1"/>
    <property type="molecule type" value="Genomic_DNA"/>
</dbReference>
<dbReference type="GO" id="GO:0003700">
    <property type="term" value="F:DNA-binding transcription factor activity"/>
    <property type="evidence" value="ECO:0007669"/>
    <property type="project" value="InterPro"/>
</dbReference>
<dbReference type="InterPro" id="IPR020449">
    <property type="entry name" value="Tscrpt_reg_AraC-type_HTH"/>
</dbReference>
<dbReference type="PROSITE" id="PS01124">
    <property type="entry name" value="HTH_ARAC_FAMILY_2"/>
    <property type="match status" value="1"/>
</dbReference>
<dbReference type="AlphaFoldDB" id="A0A212LJ07"/>
<reference evidence="5" key="1">
    <citation type="submission" date="2016-08" db="EMBL/GenBank/DDBJ databases">
        <authorList>
            <person name="Seilhamer J.J."/>
        </authorList>
    </citation>
    <scope>NUCLEOTIDE SEQUENCE</scope>
    <source>
        <strain evidence="5">86</strain>
    </source>
</reference>
<evidence type="ECO:0000313" key="5">
    <source>
        <dbReference type="EMBL" id="SCM77528.1"/>
    </source>
</evidence>
<dbReference type="Pfam" id="PF12833">
    <property type="entry name" value="HTH_18"/>
    <property type="match status" value="1"/>
</dbReference>
<evidence type="ECO:0000256" key="3">
    <source>
        <dbReference type="ARBA" id="ARBA00023163"/>
    </source>
</evidence>
<dbReference type="PRINTS" id="PR00032">
    <property type="entry name" value="HTHARAC"/>
</dbReference>
<dbReference type="PROSITE" id="PS00041">
    <property type="entry name" value="HTH_ARAC_FAMILY_1"/>
    <property type="match status" value="1"/>
</dbReference>
<evidence type="ECO:0000256" key="1">
    <source>
        <dbReference type="ARBA" id="ARBA00023015"/>
    </source>
</evidence>
<feature type="domain" description="HTH araC/xylS-type" evidence="4">
    <location>
        <begin position="193"/>
        <end position="291"/>
    </location>
</feature>
<gene>
    <name evidence="5" type="ORF">KL86PLE_41334</name>
</gene>
<dbReference type="SUPFAM" id="SSF46689">
    <property type="entry name" value="Homeodomain-like"/>
    <property type="match status" value="2"/>
</dbReference>
<dbReference type="InterPro" id="IPR009057">
    <property type="entry name" value="Homeodomain-like_sf"/>
</dbReference>
<keyword evidence="3" id="KW-0804">Transcription</keyword>
<accession>A0A212LJ07</accession>
<proteinExistence type="predicted"/>
<protein>
    <submittedName>
        <fullName evidence="5">Putative transcriptional regulator</fullName>
    </submittedName>
</protein>
<sequence>MATDFRPQMTSSISGITVRDDLRWRAWNGCVADLWDVSCEAGARGAYVSRTPRLFVLLGDVGEGGLDIRDAAGRQHRLDGDRRFCFVPAGYPIESFVDRLDELRHLDLHFDIATLAAQSGGRIHPCQFLSPRIGFSAPGLSPLASLIADDCAEGRRDDLYGESLVLALLVELLDLRQIAGPQPDAGLSRWQMNRVVDYVRANIVRNVSLAELASLVGLSPDHFGVAFRTAVGKTPHQFLLHCRVEMAKDMLIREQATLSAIAVDTGFSDQAHFTRVFRRLTGQTPALWRREQRIQHALAHAALVERATLHPAFIPNAPASFNRQIAT</sequence>
<dbReference type="PANTHER" id="PTHR46796:SF14">
    <property type="entry name" value="TRANSCRIPTIONAL REGULATORY PROTEIN"/>
    <property type="match status" value="1"/>
</dbReference>
<keyword evidence="1" id="KW-0805">Transcription regulation</keyword>
<organism evidence="5">
    <name type="scientific">uncultured Pleomorphomonas sp</name>
    <dbReference type="NCBI Taxonomy" id="442121"/>
    <lineage>
        <taxon>Bacteria</taxon>
        <taxon>Pseudomonadati</taxon>
        <taxon>Pseudomonadota</taxon>
        <taxon>Alphaproteobacteria</taxon>
        <taxon>Hyphomicrobiales</taxon>
        <taxon>Pleomorphomonadaceae</taxon>
        <taxon>Pleomorphomonas</taxon>
        <taxon>environmental samples</taxon>
    </lineage>
</organism>
<dbReference type="GO" id="GO:0043565">
    <property type="term" value="F:sequence-specific DNA binding"/>
    <property type="evidence" value="ECO:0007669"/>
    <property type="project" value="InterPro"/>
</dbReference>
<name>A0A212LJ07_9HYPH</name>
<dbReference type="InterPro" id="IPR018060">
    <property type="entry name" value="HTH_AraC"/>
</dbReference>
<evidence type="ECO:0000256" key="2">
    <source>
        <dbReference type="ARBA" id="ARBA00023125"/>
    </source>
</evidence>
<dbReference type="PANTHER" id="PTHR46796">
    <property type="entry name" value="HTH-TYPE TRANSCRIPTIONAL ACTIVATOR RHAS-RELATED"/>
    <property type="match status" value="1"/>
</dbReference>
<dbReference type="InterPro" id="IPR018062">
    <property type="entry name" value="HTH_AraC-typ_CS"/>
</dbReference>
<dbReference type="Gene3D" id="1.10.10.60">
    <property type="entry name" value="Homeodomain-like"/>
    <property type="match status" value="2"/>
</dbReference>
<keyword evidence="2" id="KW-0238">DNA-binding</keyword>
<evidence type="ECO:0000259" key="4">
    <source>
        <dbReference type="PROSITE" id="PS01124"/>
    </source>
</evidence>
<dbReference type="InterPro" id="IPR050204">
    <property type="entry name" value="AraC_XylS_family_regulators"/>
</dbReference>
<dbReference type="RefSeq" id="WP_288197420.1">
    <property type="nucleotide sequence ID" value="NZ_LT608334.1"/>
</dbReference>